<protein>
    <submittedName>
        <fullName evidence="3">Acetyl esterase/lipase</fullName>
    </submittedName>
</protein>
<dbReference type="SUPFAM" id="SSF53474">
    <property type="entry name" value="alpha/beta-Hydrolases"/>
    <property type="match status" value="1"/>
</dbReference>
<dbReference type="GO" id="GO:0016787">
    <property type="term" value="F:hydrolase activity"/>
    <property type="evidence" value="ECO:0007669"/>
    <property type="project" value="UniProtKB-KW"/>
</dbReference>
<feature type="domain" description="BD-FAE-like" evidence="2">
    <location>
        <begin position="69"/>
        <end position="258"/>
    </location>
</feature>
<name>A0A316DGU0_9BACT</name>
<keyword evidence="1" id="KW-0378">Hydrolase</keyword>
<keyword evidence="4" id="KW-1185">Reference proteome</keyword>
<sequence>MQKSSIFSIRKSGVISILGIFISFFFSGCSKDPLTLIIPEKTTDITTSNLSYEDKTNLSYGTSPYQKYDISLPSTCNSQSPVIVLLHGGAWRYSDKNTLNFLVTDLKNRRVNCAIVNANYRLASVGSGVTFREQVADIGTLLHKLQNDAKSLGIGNEFYLVGLSSGGHLALLYTSSADDDHLVSGIAGIVPPLNLTSPEIRTGIIGADIQQVIGKPYSQAPEEYQNASPIYHANLGKIPTILFYGGKDNIITTEQSMTAKLTVTKKLACNEHYFYPDQTHDWSAWTETIDHIISFAEKNL</sequence>
<dbReference type="OrthoDB" id="9777975at2"/>
<comment type="caution">
    <text evidence="3">The sequence shown here is derived from an EMBL/GenBank/DDBJ whole genome shotgun (WGS) entry which is preliminary data.</text>
</comment>
<accession>A0A316DGU0</accession>
<dbReference type="RefSeq" id="WP_109745361.1">
    <property type="nucleotide sequence ID" value="NZ_QGGO01000043.1"/>
</dbReference>
<dbReference type="AlphaFoldDB" id="A0A316DGU0"/>
<evidence type="ECO:0000313" key="3">
    <source>
        <dbReference type="EMBL" id="PWK16838.1"/>
    </source>
</evidence>
<proteinExistence type="predicted"/>
<gene>
    <name evidence="3" type="ORF">LV89_04720</name>
</gene>
<evidence type="ECO:0000313" key="4">
    <source>
        <dbReference type="Proteomes" id="UP000245489"/>
    </source>
</evidence>
<dbReference type="EMBL" id="QGGO01000043">
    <property type="protein sequence ID" value="PWK16838.1"/>
    <property type="molecule type" value="Genomic_DNA"/>
</dbReference>
<dbReference type="Proteomes" id="UP000245489">
    <property type="component" value="Unassembled WGS sequence"/>
</dbReference>
<dbReference type="InterPro" id="IPR050300">
    <property type="entry name" value="GDXG_lipolytic_enzyme"/>
</dbReference>
<dbReference type="InterPro" id="IPR029058">
    <property type="entry name" value="AB_hydrolase_fold"/>
</dbReference>
<dbReference type="PANTHER" id="PTHR48081">
    <property type="entry name" value="AB HYDROLASE SUPERFAMILY PROTEIN C4A8.06C"/>
    <property type="match status" value="1"/>
</dbReference>
<reference evidence="3 4" key="1">
    <citation type="submission" date="2018-05" db="EMBL/GenBank/DDBJ databases">
        <title>Genomic Encyclopedia of Archaeal and Bacterial Type Strains, Phase II (KMG-II): from individual species to whole genera.</title>
        <authorList>
            <person name="Goeker M."/>
        </authorList>
    </citation>
    <scope>NUCLEOTIDE SEQUENCE [LARGE SCALE GENOMIC DNA]</scope>
    <source>
        <strain evidence="3 4">DSM 22214</strain>
    </source>
</reference>
<dbReference type="PANTHER" id="PTHR48081:SF33">
    <property type="entry name" value="KYNURENINE FORMAMIDASE"/>
    <property type="match status" value="1"/>
</dbReference>
<organism evidence="3 4">
    <name type="scientific">Arcicella aurantiaca</name>
    <dbReference type="NCBI Taxonomy" id="591202"/>
    <lineage>
        <taxon>Bacteria</taxon>
        <taxon>Pseudomonadati</taxon>
        <taxon>Bacteroidota</taxon>
        <taxon>Cytophagia</taxon>
        <taxon>Cytophagales</taxon>
        <taxon>Flectobacillaceae</taxon>
        <taxon>Arcicella</taxon>
    </lineage>
</organism>
<dbReference type="Pfam" id="PF20434">
    <property type="entry name" value="BD-FAE"/>
    <property type="match status" value="1"/>
</dbReference>
<evidence type="ECO:0000259" key="2">
    <source>
        <dbReference type="Pfam" id="PF20434"/>
    </source>
</evidence>
<dbReference type="PROSITE" id="PS51257">
    <property type="entry name" value="PROKAR_LIPOPROTEIN"/>
    <property type="match status" value="1"/>
</dbReference>
<evidence type="ECO:0000256" key="1">
    <source>
        <dbReference type="ARBA" id="ARBA00022801"/>
    </source>
</evidence>
<dbReference type="Gene3D" id="3.40.50.1820">
    <property type="entry name" value="alpha/beta hydrolase"/>
    <property type="match status" value="1"/>
</dbReference>
<dbReference type="InterPro" id="IPR049492">
    <property type="entry name" value="BD-FAE-like_dom"/>
</dbReference>